<comment type="caution">
    <text evidence="2">The sequence shown here is derived from an EMBL/GenBank/DDBJ whole genome shotgun (WGS) entry which is preliminary data.</text>
</comment>
<feature type="compositionally biased region" description="Polar residues" evidence="1">
    <location>
        <begin position="38"/>
        <end position="51"/>
    </location>
</feature>
<organism evidence="2 3">
    <name type="scientific">Portunus trituberculatus</name>
    <name type="common">Swimming crab</name>
    <name type="synonym">Neptunus trituberculatus</name>
    <dbReference type="NCBI Taxonomy" id="210409"/>
    <lineage>
        <taxon>Eukaryota</taxon>
        <taxon>Metazoa</taxon>
        <taxon>Ecdysozoa</taxon>
        <taxon>Arthropoda</taxon>
        <taxon>Crustacea</taxon>
        <taxon>Multicrustacea</taxon>
        <taxon>Malacostraca</taxon>
        <taxon>Eumalacostraca</taxon>
        <taxon>Eucarida</taxon>
        <taxon>Decapoda</taxon>
        <taxon>Pleocyemata</taxon>
        <taxon>Brachyura</taxon>
        <taxon>Eubrachyura</taxon>
        <taxon>Portunoidea</taxon>
        <taxon>Portunidae</taxon>
        <taxon>Portuninae</taxon>
        <taxon>Portunus</taxon>
    </lineage>
</organism>
<evidence type="ECO:0000313" key="3">
    <source>
        <dbReference type="Proteomes" id="UP000324222"/>
    </source>
</evidence>
<proteinExistence type="predicted"/>
<dbReference type="AlphaFoldDB" id="A0A5B7FL63"/>
<gene>
    <name evidence="2" type="ORF">E2C01_039874</name>
</gene>
<dbReference type="EMBL" id="VSRR010007076">
    <property type="protein sequence ID" value="MPC46165.1"/>
    <property type="molecule type" value="Genomic_DNA"/>
</dbReference>
<evidence type="ECO:0000313" key="2">
    <source>
        <dbReference type="EMBL" id="MPC46165.1"/>
    </source>
</evidence>
<dbReference type="Proteomes" id="UP000324222">
    <property type="component" value="Unassembled WGS sequence"/>
</dbReference>
<feature type="region of interest" description="Disordered" evidence="1">
    <location>
        <begin position="1"/>
        <end position="95"/>
    </location>
</feature>
<name>A0A5B7FL63_PORTR</name>
<accession>A0A5B7FL63</accession>
<reference evidence="2 3" key="1">
    <citation type="submission" date="2019-05" db="EMBL/GenBank/DDBJ databases">
        <title>Another draft genome of Portunus trituberculatus and its Hox gene families provides insights of decapod evolution.</title>
        <authorList>
            <person name="Jeong J.-H."/>
            <person name="Song I."/>
            <person name="Kim S."/>
            <person name="Choi T."/>
            <person name="Kim D."/>
            <person name="Ryu S."/>
            <person name="Kim W."/>
        </authorList>
    </citation>
    <scope>NUCLEOTIDE SEQUENCE [LARGE SCALE GENOMIC DNA]</scope>
    <source>
        <tissue evidence="2">Muscle</tissue>
    </source>
</reference>
<keyword evidence="3" id="KW-1185">Reference proteome</keyword>
<evidence type="ECO:0000256" key="1">
    <source>
        <dbReference type="SAM" id="MobiDB-lite"/>
    </source>
</evidence>
<protein>
    <submittedName>
        <fullName evidence="2">Uncharacterized protein</fullName>
    </submittedName>
</protein>
<sequence length="95" mass="10375">MHTIRTPGAVAHASGFESADHGSNLGWEIEVRRKSVSEHNPQSQASKATQHSVKRQGMGGHQQQTERAVRQFPARVKGGNISDPERSISVRSHSP</sequence>